<sequence length="143" mass="16326">MKDNTPIKYSITLKCEIGKSPESSNEPGQILLDPPDCQLYISFSFPPFPVNGTADNTVFEKNEKREGMAKRVGMSRDNGRGRKGWTLTAAVTNIFEFVRLAEFEILFILFLIIAFIIFKDLTSRPEYNQLLVKKPGGVDWWPY</sequence>
<proteinExistence type="predicted"/>
<evidence type="ECO:0000313" key="3">
    <source>
        <dbReference type="Proteomes" id="UP000032304"/>
    </source>
</evidence>
<name>A0A0D2THN8_GOSRA</name>
<feature type="transmembrane region" description="Helical" evidence="1">
    <location>
        <begin position="97"/>
        <end position="118"/>
    </location>
</feature>
<dbReference type="PANTHER" id="PTHR37223:SF1">
    <property type="entry name" value="OS08G0528601 PROTEIN"/>
    <property type="match status" value="1"/>
</dbReference>
<evidence type="ECO:0000313" key="2">
    <source>
        <dbReference type="EMBL" id="KJB43225.1"/>
    </source>
</evidence>
<dbReference type="eggNOG" id="ENOG502S8AW">
    <property type="taxonomic scope" value="Eukaryota"/>
</dbReference>
<reference evidence="2 3" key="1">
    <citation type="journal article" date="2012" name="Nature">
        <title>Repeated polyploidization of Gossypium genomes and the evolution of spinnable cotton fibres.</title>
        <authorList>
            <person name="Paterson A.H."/>
            <person name="Wendel J.F."/>
            <person name="Gundlach H."/>
            <person name="Guo H."/>
            <person name="Jenkins J."/>
            <person name="Jin D."/>
            <person name="Llewellyn D."/>
            <person name="Showmaker K.C."/>
            <person name="Shu S."/>
            <person name="Udall J."/>
            <person name="Yoo M.J."/>
            <person name="Byers R."/>
            <person name="Chen W."/>
            <person name="Doron-Faigenboim A."/>
            <person name="Duke M.V."/>
            <person name="Gong L."/>
            <person name="Grimwood J."/>
            <person name="Grover C."/>
            <person name="Grupp K."/>
            <person name="Hu G."/>
            <person name="Lee T.H."/>
            <person name="Li J."/>
            <person name="Lin L."/>
            <person name="Liu T."/>
            <person name="Marler B.S."/>
            <person name="Page J.T."/>
            <person name="Roberts A.W."/>
            <person name="Romanel E."/>
            <person name="Sanders W.S."/>
            <person name="Szadkowski E."/>
            <person name="Tan X."/>
            <person name="Tang H."/>
            <person name="Xu C."/>
            <person name="Wang J."/>
            <person name="Wang Z."/>
            <person name="Zhang D."/>
            <person name="Zhang L."/>
            <person name="Ashrafi H."/>
            <person name="Bedon F."/>
            <person name="Bowers J.E."/>
            <person name="Brubaker C.L."/>
            <person name="Chee P.W."/>
            <person name="Das S."/>
            <person name="Gingle A.R."/>
            <person name="Haigler C.H."/>
            <person name="Harker D."/>
            <person name="Hoffmann L.V."/>
            <person name="Hovav R."/>
            <person name="Jones D.C."/>
            <person name="Lemke C."/>
            <person name="Mansoor S."/>
            <person name="ur Rahman M."/>
            <person name="Rainville L.N."/>
            <person name="Rambani A."/>
            <person name="Reddy U.K."/>
            <person name="Rong J.K."/>
            <person name="Saranga Y."/>
            <person name="Scheffler B.E."/>
            <person name="Scheffler J.A."/>
            <person name="Stelly D.M."/>
            <person name="Triplett B.A."/>
            <person name="Van Deynze A."/>
            <person name="Vaslin M.F."/>
            <person name="Waghmare V.N."/>
            <person name="Walford S.A."/>
            <person name="Wright R.J."/>
            <person name="Zaki E.A."/>
            <person name="Zhang T."/>
            <person name="Dennis E.S."/>
            <person name="Mayer K.F."/>
            <person name="Peterson D.G."/>
            <person name="Rokhsar D.S."/>
            <person name="Wang X."/>
            <person name="Schmutz J."/>
        </authorList>
    </citation>
    <scope>NUCLEOTIDE SEQUENCE [LARGE SCALE GENOMIC DNA]</scope>
</reference>
<keyword evidence="1" id="KW-0812">Transmembrane</keyword>
<dbReference type="EMBL" id="CM001746">
    <property type="protein sequence ID" value="KJB43225.1"/>
    <property type="molecule type" value="Genomic_DNA"/>
</dbReference>
<organism evidence="2 3">
    <name type="scientific">Gossypium raimondii</name>
    <name type="common">Peruvian cotton</name>
    <name type="synonym">Gossypium klotzschianum subsp. raimondii</name>
    <dbReference type="NCBI Taxonomy" id="29730"/>
    <lineage>
        <taxon>Eukaryota</taxon>
        <taxon>Viridiplantae</taxon>
        <taxon>Streptophyta</taxon>
        <taxon>Embryophyta</taxon>
        <taxon>Tracheophyta</taxon>
        <taxon>Spermatophyta</taxon>
        <taxon>Magnoliopsida</taxon>
        <taxon>eudicotyledons</taxon>
        <taxon>Gunneridae</taxon>
        <taxon>Pentapetalae</taxon>
        <taxon>rosids</taxon>
        <taxon>malvids</taxon>
        <taxon>Malvales</taxon>
        <taxon>Malvaceae</taxon>
        <taxon>Malvoideae</taxon>
        <taxon>Gossypium</taxon>
    </lineage>
</organism>
<dbReference type="GO" id="GO:0006979">
    <property type="term" value="P:response to oxidative stress"/>
    <property type="evidence" value="ECO:0007669"/>
    <property type="project" value="TreeGrafter"/>
</dbReference>
<accession>A0A0D2THN8</accession>
<keyword evidence="1" id="KW-1133">Transmembrane helix</keyword>
<dbReference type="Proteomes" id="UP000032304">
    <property type="component" value="Chromosome 7"/>
</dbReference>
<dbReference type="AlphaFoldDB" id="A0A0D2THN8"/>
<dbReference type="PANTHER" id="PTHR37223">
    <property type="entry name" value="OS08G0528601 PROTEIN"/>
    <property type="match status" value="1"/>
</dbReference>
<keyword evidence="1" id="KW-0472">Membrane</keyword>
<protein>
    <submittedName>
        <fullName evidence="2">Uncharacterized protein</fullName>
    </submittedName>
</protein>
<dbReference type="STRING" id="29730.A0A0D2THN8"/>
<evidence type="ECO:0000256" key="1">
    <source>
        <dbReference type="SAM" id="Phobius"/>
    </source>
</evidence>
<dbReference type="OMA" id="CEIGKSP"/>
<keyword evidence="3" id="KW-1185">Reference proteome</keyword>
<gene>
    <name evidence="2" type="ORF">B456_007G189300</name>
</gene>
<dbReference type="Gramene" id="KJB43225">
    <property type="protein sequence ID" value="KJB43225"/>
    <property type="gene ID" value="B456_007G189300"/>
</dbReference>